<dbReference type="Pfam" id="PF05164">
    <property type="entry name" value="ZapA"/>
    <property type="match status" value="1"/>
</dbReference>
<dbReference type="GO" id="GO:0000921">
    <property type="term" value="P:septin ring assembly"/>
    <property type="evidence" value="ECO:0007669"/>
    <property type="project" value="TreeGrafter"/>
</dbReference>
<dbReference type="GO" id="GO:0032153">
    <property type="term" value="C:cell division site"/>
    <property type="evidence" value="ECO:0007669"/>
    <property type="project" value="TreeGrafter"/>
</dbReference>
<accession>A0A172YBM9</accession>
<evidence type="ECO:0000256" key="6">
    <source>
        <dbReference type="ARBA" id="ARBA00023054"/>
    </source>
</evidence>
<evidence type="ECO:0000256" key="5">
    <source>
        <dbReference type="ARBA" id="ARBA00022618"/>
    </source>
</evidence>
<evidence type="ECO:0000256" key="8">
    <source>
        <dbReference type="ARBA" id="ARBA00023306"/>
    </source>
</evidence>
<keyword evidence="6" id="KW-0175">Coiled coil</keyword>
<dbReference type="SUPFAM" id="SSF102829">
    <property type="entry name" value="Cell division protein ZapA-like"/>
    <property type="match status" value="1"/>
</dbReference>
<dbReference type="InterPro" id="IPR036192">
    <property type="entry name" value="Cell_div_ZapA-like_sf"/>
</dbReference>
<evidence type="ECO:0000256" key="9">
    <source>
        <dbReference type="ARBA" id="ARBA00024910"/>
    </source>
</evidence>
<dbReference type="KEGG" id="haa:A5892_03400"/>
<comment type="subcellular location">
    <subcellularLocation>
        <location evidence="1">Cytoplasm</location>
    </subcellularLocation>
</comment>
<sequence length="101" mass="11030">MSDSPRSTVEITLLGQSYTFRCAKGEAEGLQRAARYLDKALAGVKQRAGGMSDEKVALMTALNIAHELLQALEARGELEEQASRLGRRIDTALAKVRLAER</sequence>
<keyword evidence="8" id="KW-0131">Cell cycle</keyword>
<keyword evidence="5" id="KW-0132">Cell division</keyword>
<keyword evidence="7" id="KW-0717">Septation</keyword>
<evidence type="ECO:0000256" key="2">
    <source>
        <dbReference type="ARBA" id="ARBA00010074"/>
    </source>
</evidence>
<dbReference type="Proteomes" id="UP000077875">
    <property type="component" value="Chromosome"/>
</dbReference>
<evidence type="ECO:0000256" key="1">
    <source>
        <dbReference type="ARBA" id="ARBA00004496"/>
    </source>
</evidence>
<dbReference type="EMBL" id="CP015243">
    <property type="protein sequence ID" value="ANF56627.1"/>
    <property type="molecule type" value="Genomic_DNA"/>
</dbReference>
<comment type="function">
    <text evidence="9">Activator of cell division through the inhibition of FtsZ GTPase activity, therefore promoting FtsZ assembly into bundles of protofilaments necessary for the formation of the division Z ring. It is recruited early at mid-cell but it is not essential for cell division.</text>
</comment>
<proteinExistence type="inferred from homology"/>
<dbReference type="GO" id="GO:0000917">
    <property type="term" value="P:division septum assembly"/>
    <property type="evidence" value="ECO:0007669"/>
    <property type="project" value="UniProtKB-KW"/>
</dbReference>
<evidence type="ECO:0000313" key="13">
    <source>
        <dbReference type="Proteomes" id="UP000077875"/>
    </source>
</evidence>
<dbReference type="Gene3D" id="3.30.160.880">
    <property type="entry name" value="Cell division protein ZapA protomer, N-terminal domain"/>
    <property type="match status" value="1"/>
</dbReference>
<gene>
    <name evidence="12" type="ORF">A5892_03400</name>
</gene>
<evidence type="ECO:0000313" key="12">
    <source>
        <dbReference type="EMBL" id="ANF56627.1"/>
    </source>
</evidence>
<dbReference type="GO" id="GO:0030428">
    <property type="term" value="C:cell septum"/>
    <property type="evidence" value="ECO:0007669"/>
    <property type="project" value="TreeGrafter"/>
</dbReference>
<dbReference type="InterPro" id="IPR042233">
    <property type="entry name" value="Cell_div_ZapA_N"/>
</dbReference>
<reference evidence="12 13" key="1">
    <citation type="submission" date="2016-04" db="EMBL/GenBank/DDBJ databases">
        <title>Complete Genome Sequence of Halotalea alkalilenta IHB B 13600.</title>
        <authorList>
            <person name="Swarnkar M.K."/>
            <person name="Sharma A."/>
            <person name="Kaushal K."/>
            <person name="Soni R."/>
            <person name="Rana S."/>
            <person name="Singh A.K."/>
            <person name="Gulati A."/>
        </authorList>
    </citation>
    <scope>NUCLEOTIDE SEQUENCE [LARGE SCALE GENOMIC DNA]</scope>
    <source>
        <strain evidence="12 13">IHB B 13600</strain>
    </source>
</reference>
<evidence type="ECO:0000256" key="3">
    <source>
        <dbReference type="ARBA" id="ARBA00015195"/>
    </source>
</evidence>
<dbReference type="GO" id="GO:0005829">
    <property type="term" value="C:cytosol"/>
    <property type="evidence" value="ECO:0007669"/>
    <property type="project" value="TreeGrafter"/>
</dbReference>
<dbReference type="PANTHER" id="PTHR34981">
    <property type="entry name" value="CELL DIVISION PROTEIN ZAPA"/>
    <property type="match status" value="1"/>
</dbReference>
<evidence type="ECO:0000256" key="10">
    <source>
        <dbReference type="ARBA" id="ARBA00026068"/>
    </source>
</evidence>
<name>A0A172YBM9_9GAMM</name>
<evidence type="ECO:0000256" key="7">
    <source>
        <dbReference type="ARBA" id="ARBA00023210"/>
    </source>
</evidence>
<evidence type="ECO:0000256" key="11">
    <source>
        <dbReference type="ARBA" id="ARBA00033158"/>
    </source>
</evidence>
<dbReference type="STRING" id="376489.A5892_03400"/>
<dbReference type="Gene3D" id="1.20.5.50">
    <property type="match status" value="1"/>
</dbReference>
<keyword evidence="13" id="KW-1185">Reference proteome</keyword>
<comment type="subunit">
    <text evidence="10">Homodimer. Interacts with FtsZ.</text>
</comment>
<keyword evidence="4" id="KW-0963">Cytoplasm</keyword>
<dbReference type="PANTHER" id="PTHR34981:SF1">
    <property type="entry name" value="CELL DIVISION PROTEIN ZAPA"/>
    <property type="match status" value="1"/>
</dbReference>
<protein>
    <recommendedName>
        <fullName evidence="3">Cell division protein ZapA</fullName>
    </recommendedName>
    <alternativeName>
        <fullName evidence="11">Z ring-associated protein ZapA</fullName>
    </alternativeName>
</protein>
<organism evidence="12 13">
    <name type="scientific">Halotalea alkalilenta</name>
    <dbReference type="NCBI Taxonomy" id="376489"/>
    <lineage>
        <taxon>Bacteria</taxon>
        <taxon>Pseudomonadati</taxon>
        <taxon>Pseudomonadota</taxon>
        <taxon>Gammaproteobacteria</taxon>
        <taxon>Oceanospirillales</taxon>
        <taxon>Halomonadaceae</taxon>
        <taxon>Halotalea</taxon>
    </lineage>
</organism>
<comment type="similarity">
    <text evidence="2">Belongs to the ZapA family. Type 1 subfamily.</text>
</comment>
<evidence type="ECO:0000256" key="4">
    <source>
        <dbReference type="ARBA" id="ARBA00022490"/>
    </source>
</evidence>
<dbReference type="GO" id="GO:0043093">
    <property type="term" value="P:FtsZ-dependent cytokinesis"/>
    <property type="evidence" value="ECO:0007669"/>
    <property type="project" value="TreeGrafter"/>
</dbReference>
<dbReference type="AlphaFoldDB" id="A0A172YBM9"/>
<dbReference type="InterPro" id="IPR007838">
    <property type="entry name" value="Cell_div_ZapA-like"/>
</dbReference>
<dbReference type="RefSeq" id="WP_064121605.1">
    <property type="nucleotide sequence ID" value="NZ_CP015243.1"/>
</dbReference>